<proteinExistence type="predicted"/>
<organism evidence="2">
    <name type="scientific">Emiliania huxleyi</name>
    <name type="common">Coccolithophore</name>
    <name type="synonym">Pontosphaera huxleyi</name>
    <dbReference type="NCBI Taxonomy" id="2903"/>
    <lineage>
        <taxon>Eukaryota</taxon>
        <taxon>Haptista</taxon>
        <taxon>Haptophyta</taxon>
        <taxon>Prymnesiophyceae</taxon>
        <taxon>Isochrysidales</taxon>
        <taxon>Noelaerhabdaceae</taxon>
        <taxon>Emiliania</taxon>
    </lineage>
</organism>
<dbReference type="AlphaFoldDB" id="A0A7S3RQR0"/>
<protein>
    <recommendedName>
        <fullName evidence="3">Sulfotransferase domain-containing protein</fullName>
    </recommendedName>
</protein>
<dbReference type="EMBL" id="HBIR01008222">
    <property type="protein sequence ID" value="CAE0530637.1"/>
    <property type="molecule type" value="Transcribed_RNA"/>
</dbReference>
<reference evidence="2" key="1">
    <citation type="submission" date="2021-01" db="EMBL/GenBank/DDBJ databases">
        <authorList>
            <person name="Corre E."/>
            <person name="Pelletier E."/>
            <person name="Niang G."/>
            <person name="Scheremetjew M."/>
            <person name="Finn R."/>
            <person name="Kale V."/>
            <person name="Holt S."/>
            <person name="Cochrane G."/>
            <person name="Meng A."/>
            <person name="Brown T."/>
            <person name="Cohen L."/>
        </authorList>
    </citation>
    <scope>NUCLEOTIDE SEQUENCE</scope>
    <source>
        <strain evidence="2">379</strain>
    </source>
</reference>
<gene>
    <name evidence="2" type="ORF">EHUX00137_LOCUS5594</name>
</gene>
<feature type="compositionally biased region" description="Polar residues" evidence="1">
    <location>
        <begin position="204"/>
        <end position="216"/>
    </location>
</feature>
<name>A0A7S3RQR0_EMIHU</name>
<sequence length="222" mass="24002">MHAVAAGRAALWNENAERSLLPMNGSAGYLELLSCPERRLAFTHVYKAAGSYVDERVCSACPRATCYLPCPPETLANCNCGYLDTAGAGTRTCRVGRKATLRRSHLGANPGMEAASGVRLFTVVRHPVQRFVSAASQLKSLGLLAANASCADTLRTVELRGLFDVHLVWTDQSAASPTRALNRPIRCPPPATDGLHGRRPRSAPPSNTRNWAQHRSLTYKPP</sequence>
<evidence type="ECO:0008006" key="3">
    <source>
        <dbReference type="Google" id="ProtNLM"/>
    </source>
</evidence>
<feature type="region of interest" description="Disordered" evidence="1">
    <location>
        <begin position="178"/>
        <end position="222"/>
    </location>
</feature>
<evidence type="ECO:0000256" key="1">
    <source>
        <dbReference type="SAM" id="MobiDB-lite"/>
    </source>
</evidence>
<accession>A0A7S3RQR0</accession>
<evidence type="ECO:0000313" key="2">
    <source>
        <dbReference type="EMBL" id="CAE0530637.1"/>
    </source>
</evidence>